<dbReference type="InterPro" id="IPR021335">
    <property type="entry name" value="DUF2948"/>
</dbReference>
<organism evidence="1 2">
    <name type="scientific">Pontivivens marinum</name>
    <dbReference type="NCBI Taxonomy" id="1690039"/>
    <lineage>
        <taxon>Bacteria</taxon>
        <taxon>Pseudomonadati</taxon>
        <taxon>Pseudomonadota</taxon>
        <taxon>Alphaproteobacteria</taxon>
        <taxon>Rhodobacterales</taxon>
        <taxon>Paracoccaceae</taxon>
        <taxon>Pontivivens</taxon>
    </lineage>
</organism>
<reference evidence="2" key="1">
    <citation type="submission" date="2017-09" db="EMBL/GenBank/DDBJ databases">
        <authorList>
            <person name="Varghese N."/>
            <person name="Submissions S."/>
        </authorList>
    </citation>
    <scope>NUCLEOTIDE SEQUENCE [LARGE SCALE GENOMIC DNA]</scope>
    <source>
        <strain evidence="2">C7</strain>
    </source>
</reference>
<dbReference type="RefSeq" id="WP_097928005.1">
    <property type="nucleotide sequence ID" value="NZ_OCTN01000001.1"/>
</dbReference>
<name>A0A2C9CMK5_9RHOB</name>
<dbReference type="Pfam" id="PF11164">
    <property type="entry name" value="DUF2948"/>
    <property type="match status" value="1"/>
</dbReference>
<sequence length="158" mass="17369">MTVEDASFADGGESPLRLMVADADDLRVLSALCQDAVAQTSETSWKASRREFALLLNRFRWEYHAGRSGQPAERVQSTLVINDVTRVRANGVDPKQRDLVMSLLALEFVEGKDGQGALTLVLAGDGEIVLEVESLNLTLTDVTRPYLAPSRKMPDHDL</sequence>
<dbReference type="AlphaFoldDB" id="A0A2C9CMK5"/>
<gene>
    <name evidence="1" type="ORF">SAMN06273572_101271</name>
</gene>
<proteinExistence type="predicted"/>
<protein>
    <recommendedName>
        <fullName evidence="3">DUF2948 family protein</fullName>
    </recommendedName>
</protein>
<dbReference type="EMBL" id="OCTN01000001">
    <property type="protein sequence ID" value="SOH92425.1"/>
    <property type="molecule type" value="Genomic_DNA"/>
</dbReference>
<accession>A0A2C9CMK5</accession>
<dbReference type="OrthoDB" id="9806367at2"/>
<evidence type="ECO:0008006" key="3">
    <source>
        <dbReference type="Google" id="ProtNLM"/>
    </source>
</evidence>
<evidence type="ECO:0000313" key="1">
    <source>
        <dbReference type="EMBL" id="SOH92425.1"/>
    </source>
</evidence>
<dbReference type="Proteomes" id="UP000220034">
    <property type="component" value="Unassembled WGS sequence"/>
</dbReference>
<keyword evidence="2" id="KW-1185">Reference proteome</keyword>
<evidence type="ECO:0000313" key="2">
    <source>
        <dbReference type="Proteomes" id="UP000220034"/>
    </source>
</evidence>